<dbReference type="RefSeq" id="WP_020438363.1">
    <property type="nucleotide sequence ID" value="NZ_CP012097.1"/>
</dbReference>
<dbReference type="SMART" id="SM00421">
    <property type="entry name" value="HTH_LUXR"/>
    <property type="match status" value="1"/>
</dbReference>
<dbReference type="CDD" id="cd06170">
    <property type="entry name" value="LuxR_C_like"/>
    <property type="match status" value="1"/>
</dbReference>
<dbReference type="EMBL" id="JF274255">
    <property type="protein sequence ID" value="AEL33286.1"/>
    <property type="molecule type" value="Genomic_DNA"/>
</dbReference>
<dbReference type="SUPFAM" id="SSF75516">
    <property type="entry name" value="Pheromone-binding domain of LuxR-like quorum-sensing transcription factors"/>
    <property type="match status" value="1"/>
</dbReference>
<dbReference type="PRINTS" id="PR00038">
    <property type="entry name" value="HTHLUXR"/>
</dbReference>
<keyword evidence="4" id="KW-0804">Transcription</keyword>
<gene>
    <name evidence="6" type="primary">sptR</name>
</gene>
<dbReference type="PROSITE" id="PS50043">
    <property type="entry name" value="HTH_LUXR_2"/>
    <property type="match status" value="1"/>
</dbReference>
<keyword evidence="1" id="KW-0805">Transcription regulation</keyword>
<feature type="domain" description="HTH luxR-type" evidence="5">
    <location>
        <begin position="174"/>
        <end position="239"/>
    </location>
</feature>
<keyword evidence="2" id="KW-0238">DNA-binding</keyword>
<dbReference type="InterPro" id="IPR016032">
    <property type="entry name" value="Sig_transdc_resp-reg_C-effctor"/>
</dbReference>
<evidence type="ECO:0000256" key="1">
    <source>
        <dbReference type="ARBA" id="ARBA00023015"/>
    </source>
</evidence>
<dbReference type="InterPro" id="IPR000792">
    <property type="entry name" value="Tscrpt_reg_LuxR_C"/>
</dbReference>
<evidence type="ECO:0000313" key="6">
    <source>
        <dbReference type="EMBL" id="AEL33286.1"/>
    </source>
</evidence>
<dbReference type="InterPro" id="IPR036693">
    <property type="entry name" value="TF_LuxR_autoind-bd_dom_sf"/>
</dbReference>
<dbReference type="Gene3D" id="3.30.450.80">
    <property type="entry name" value="Transcription factor LuxR-like, autoinducer-binding domain"/>
    <property type="match status" value="1"/>
</dbReference>
<proteinExistence type="predicted"/>
<dbReference type="Pfam" id="PF00196">
    <property type="entry name" value="GerE"/>
    <property type="match status" value="1"/>
</dbReference>
<dbReference type="AlphaFoldDB" id="G0ZGI9"/>
<dbReference type="GO" id="GO:0006355">
    <property type="term" value="P:regulation of DNA-templated transcription"/>
    <property type="evidence" value="ECO:0007669"/>
    <property type="project" value="InterPro"/>
</dbReference>
<dbReference type="PATRIC" id="fig|82996.12.peg.823"/>
<sequence>MEYEDNISSIIGKRLEAALNDFGELLWAYGELLWAYVVLSKKDISCIFGVTNYPSEWVKKYQEKGLQYIDPVVITARNRLTPFAWDENLMVGAGLHFPELFDQAREFGVTNGYTFVLHDYNDNLVTLSFSLNCERKAEIMQALIENKGDITILLASVHETYLALASLSEKNVADLEKNARFTDRENEILYWASVGKTYQETGMILGIKTGTIKFHMSNIVKKLGVANARHAIRLGMELQLIKPVC</sequence>
<evidence type="ECO:0000256" key="4">
    <source>
        <dbReference type="ARBA" id="ARBA00023163"/>
    </source>
</evidence>
<dbReference type="Pfam" id="PF03472">
    <property type="entry name" value="Autoind_bind"/>
    <property type="match status" value="1"/>
</dbReference>
<keyword evidence="3" id="KW-0010">Activator</keyword>
<protein>
    <submittedName>
        <fullName evidence="6">SptR</fullName>
    </submittedName>
</protein>
<dbReference type="Gene3D" id="1.10.10.10">
    <property type="entry name" value="Winged helix-like DNA-binding domain superfamily/Winged helix DNA-binding domain"/>
    <property type="match status" value="1"/>
</dbReference>
<name>G0ZGI9_SERPL</name>
<evidence type="ECO:0000256" key="3">
    <source>
        <dbReference type="ARBA" id="ARBA00023159"/>
    </source>
</evidence>
<dbReference type="InterPro" id="IPR005143">
    <property type="entry name" value="TF_LuxR_autoind-bd_dom"/>
</dbReference>
<dbReference type="PANTHER" id="PTHR44688">
    <property type="entry name" value="DNA-BINDING TRANSCRIPTIONAL ACTIVATOR DEVR_DOSR"/>
    <property type="match status" value="1"/>
</dbReference>
<accession>G0ZGI9</accession>
<dbReference type="SUPFAM" id="SSF46894">
    <property type="entry name" value="C-terminal effector domain of the bipartite response regulators"/>
    <property type="match status" value="1"/>
</dbReference>
<dbReference type="GO" id="GO:0003677">
    <property type="term" value="F:DNA binding"/>
    <property type="evidence" value="ECO:0007669"/>
    <property type="project" value="UniProtKB-KW"/>
</dbReference>
<evidence type="ECO:0000256" key="2">
    <source>
        <dbReference type="ARBA" id="ARBA00023125"/>
    </source>
</evidence>
<dbReference type="InterPro" id="IPR036388">
    <property type="entry name" value="WH-like_DNA-bd_sf"/>
</dbReference>
<organism evidence="6">
    <name type="scientific">Serratia plymuthica</name>
    <dbReference type="NCBI Taxonomy" id="82996"/>
    <lineage>
        <taxon>Bacteria</taxon>
        <taxon>Pseudomonadati</taxon>
        <taxon>Pseudomonadota</taxon>
        <taxon>Gammaproteobacteria</taxon>
        <taxon>Enterobacterales</taxon>
        <taxon>Yersiniaceae</taxon>
        <taxon>Serratia</taxon>
    </lineage>
</organism>
<evidence type="ECO:0000259" key="5">
    <source>
        <dbReference type="PROSITE" id="PS50043"/>
    </source>
</evidence>
<dbReference type="PANTHER" id="PTHR44688:SF16">
    <property type="entry name" value="DNA-BINDING TRANSCRIPTIONAL ACTIVATOR DEVR_DOSR"/>
    <property type="match status" value="1"/>
</dbReference>
<reference evidence="6" key="1">
    <citation type="submission" date="2011-01" db="EMBL/GenBank/DDBJ databases">
        <title>The third luxIR-type quorum sensing system in Serratia plymuthica.</title>
        <authorList>
            <person name="Zhou M."/>
            <person name="Liu X."/>
        </authorList>
    </citation>
    <scope>NUCLEOTIDE SEQUENCE</scope>
    <source>
        <strain evidence="6">G3</strain>
    </source>
</reference>